<comment type="caution">
    <text evidence="2">The sequence shown here is derived from an EMBL/GenBank/DDBJ whole genome shotgun (WGS) entry which is preliminary data.</text>
</comment>
<name>A0AAW0ZZF4_9HYME</name>
<feature type="transmembrane region" description="Helical" evidence="1">
    <location>
        <begin position="81"/>
        <end position="100"/>
    </location>
</feature>
<reference evidence="2 3" key="1">
    <citation type="submission" date="2024-05" db="EMBL/GenBank/DDBJ databases">
        <title>The nuclear and mitochondrial genome assemblies of Tetragonisca angustula (Apidae: Meliponini), a tiny yet remarkable pollinator in the Neotropics.</title>
        <authorList>
            <person name="Ferrari R."/>
            <person name="Ricardo P.C."/>
            <person name="Dias F.C."/>
            <person name="Araujo N.S."/>
            <person name="Soares D.O."/>
            <person name="Zhou Q.-S."/>
            <person name="Zhu C.-D."/>
            <person name="Coutinho L."/>
            <person name="Airas M.C."/>
            <person name="Batista T.M."/>
        </authorList>
    </citation>
    <scope>NUCLEOTIDE SEQUENCE [LARGE SCALE GENOMIC DNA]</scope>
    <source>
        <strain evidence="2">ASF017062</strain>
        <tissue evidence="2">Abdomen</tissue>
    </source>
</reference>
<protein>
    <submittedName>
        <fullName evidence="2">Uncharacterized protein</fullName>
    </submittedName>
</protein>
<evidence type="ECO:0000313" key="3">
    <source>
        <dbReference type="Proteomes" id="UP001432146"/>
    </source>
</evidence>
<proteinExistence type="predicted"/>
<dbReference type="Proteomes" id="UP001432146">
    <property type="component" value="Unassembled WGS sequence"/>
</dbReference>
<keyword evidence="3" id="KW-1185">Reference proteome</keyword>
<accession>A0AAW0ZZF4</accession>
<dbReference type="EMBL" id="JAWNGG020000084">
    <property type="protein sequence ID" value="KAK9303045.1"/>
    <property type="molecule type" value="Genomic_DNA"/>
</dbReference>
<gene>
    <name evidence="2" type="ORF">QLX08_005152</name>
</gene>
<evidence type="ECO:0000256" key="1">
    <source>
        <dbReference type="SAM" id="Phobius"/>
    </source>
</evidence>
<organism evidence="2 3">
    <name type="scientific">Tetragonisca angustula</name>
    <dbReference type="NCBI Taxonomy" id="166442"/>
    <lineage>
        <taxon>Eukaryota</taxon>
        <taxon>Metazoa</taxon>
        <taxon>Ecdysozoa</taxon>
        <taxon>Arthropoda</taxon>
        <taxon>Hexapoda</taxon>
        <taxon>Insecta</taxon>
        <taxon>Pterygota</taxon>
        <taxon>Neoptera</taxon>
        <taxon>Endopterygota</taxon>
        <taxon>Hymenoptera</taxon>
        <taxon>Apocrita</taxon>
        <taxon>Aculeata</taxon>
        <taxon>Apoidea</taxon>
        <taxon>Anthophila</taxon>
        <taxon>Apidae</taxon>
        <taxon>Tetragonisca</taxon>
    </lineage>
</organism>
<keyword evidence="1" id="KW-0812">Transmembrane</keyword>
<sequence>MYLIYTEVSRCTDLPFKFDFTRKVIFFNLLISSNTECTDSANEERVSLFWSHYATSETRNYDLCTKKAEFANFFEELGKRLLSLHAIVSFLFSITTSLYYCCFEASLQLESTV</sequence>
<dbReference type="AlphaFoldDB" id="A0AAW0ZZF4"/>
<keyword evidence="1" id="KW-0472">Membrane</keyword>
<evidence type="ECO:0000313" key="2">
    <source>
        <dbReference type="EMBL" id="KAK9303045.1"/>
    </source>
</evidence>
<keyword evidence="1" id="KW-1133">Transmembrane helix</keyword>